<name>A0A5C1QIK1_9SPIO</name>
<dbReference type="Pfam" id="PF03480">
    <property type="entry name" value="DctP"/>
    <property type="match status" value="1"/>
</dbReference>
<dbReference type="PANTHER" id="PTHR33376">
    <property type="match status" value="1"/>
</dbReference>
<sequence length="332" mass="36369">MKKLILMMVLFAMTIPVFSEGAQDSGTEAKKGEYVLKMATPSNPADNNVKAFYFFEKNVEDATNGIIDVQVFDSGQLGDHADYIAGLQIGSIQGAEINTSFLSSIDPAFMIFDLPYIVEGMDHERAVLDAGLDETLSAILEKKANITIGGWMIRSPRSVYSSRGPINTADDFKGLKIRVMDSPIMIRTMELLEATPVPVAASERYMALQTKVVDAAENSPAIVVAQKEFEVTQYLSLTEHFCTPNTIVFDKNFLDSLPAELKTIVLDEAAKAGLYAQDLDQEGLMETLATLESAGMTIVSDVDKASFKKKLQPLYNDYSDQIGSDIIAAFLK</sequence>
<keyword evidence="3" id="KW-0813">Transport</keyword>
<dbReference type="OrthoDB" id="89872at2"/>
<dbReference type="AlphaFoldDB" id="A0A5C1QIK1"/>
<evidence type="ECO:0000256" key="2">
    <source>
        <dbReference type="ARBA" id="ARBA00009023"/>
    </source>
</evidence>
<dbReference type="EMBL" id="CP036150">
    <property type="protein sequence ID" value="QEN06850.1"/>
    <property type="molecule type" value="Genomic_DNA"/>
</dbReference>
<dbReference type="InterPro" id="IPR018389">
    <property type="entry name" value="DctP_fam"/>
</dbReference>
<dbReference type="NCBIfam" id="NF037995">
    <property type="entry name" value="TRAP_S1"/>
    <property type="match status" value="1"/>
</dbReference>
<gene>
    <name evidence="6" type="ORF">EXM22_02145</name>
</gene>
<dbReference type="Gene3D" id="3.40.190.170">
    <property type="entry name" value="Bacterial extracellular solute-binding protein, family 7"/>
    <property type="match status" value="1"/>
</dbReference>
<dbReference type="GO" id="GO:0030288">
    <property type="term" value="C:outer membrane-bounded periplasmic space"/>
    <property type="evidence" value="ECO:0007669"/>
    <property type="project" value="InterPro"/>
</dbReference>
<dbReference type="RefSeq" id="WP_149484932.1">
    <property type="nucleotide sequence ID" value="NZ_CP036150.1"/>
</dbReference>
<accession>A0A5C1QIK1</accession>
<evidence type="ECO:0000256" key="5">
    <source>
        <dbReference type="SAM" id="SignalP"/>
    </source>
</evidence>
<dbReference type="NCBIfam" id="TIGR00787">
    <property type="entry name" value="dctP"/>
    <property type="match status" value="1"/>
</dbReference>
<dbReference type="PIRSF" id="PIRSF006470">
    <property type="entry name" value="DctB"/>
    <property type="match status" value="1"/>
</dbReference>
<dbReference type="InterPro" id="IPR004682">
    <property type="entry name" value="TRAP_DctP"/>
</dbReference>
<dbReference type="KEGG" id="ock:EXM22_02145"/>
<dbReference type="Proteomes" id="UP000324209">
    <property type="component" value="Chromosome"/>
</dbReference>
<dbReference type="CDD" id="cd13603">
    <property type="entry name" value="PBP2_TRAP_Siap_TeaA_like"/>
    <property type="match status" value="1"/>
</dbReference>
<evidence type="ECO:0000256" key="3">
    <source>
        <dbReference type="ARBA" id="ARBA00022448"/>
    </source>
</evidence>
<comment type="similarity">
    <text evidence="2">Belongs to the bacterial solute-binding protein 7 family.</text>
</comment>
<comment type="subcellular location">
    <subcellularLocation>
        <location evidence="1">Cell envelope</location>
    </subcellularLocation>
</comment>
<evidence type="ECO:0000256" key="4">
    <source>
        <dbReference type="ARBA" id="ARBA00022729"/>
    </source>
</evidence>
<dbReference type="PANTHER" id="PTHR33376:SF4">
    <property type="entry name" value="SIALIC ACID-BINDING PERIPLASMIC PROTEIN SIAP"/>
    <property type="match status" value="1"/>
</dbReference>
<evidence type="ECO:0000313" key="6">
    <source>
        <dbReference type="EMBL" id="QEN06850.1"/>
    </source>
</evidence>
<feature type="chain" id="PRO_5022752869" evidence="5">
    <location>
        <begin position="20"/>
        <end position="332"/>
    </location>
</feature>
<dbReference type="GO" id="GO:0055085">
    <property type="term" value="P:transmembrane transport"/>
    <property type="evidence" value="ECO:0007669"/>
    <property type="project" value="InterPro"/>
</dbReference>
<keyword evidence="7" id="KW-1185">Reference proteome</keyword>
<evidence type="ECO:0000313" key="7">
    <source>
        <dbReference type="Proteomes" id="UP000324209"/>
    </source>
</evidence>
<evidence type="ECO:0000256" key="1">
    <source>
        <dbReference type="ARBA" id="ARBA00004196"/>
    </source>
</evidence>
<dbReference type="InterPro" id="IPR038404">
    <property type="entry name" value="TRAP_DctP_sf"/>
</dbReference>
<protein>
    <submittedName>
        <fullName evidence="6">TRAP transporter substrate-binding protein</fullName>
    </submittedName>
</protein>
<feature type="signal peptide" evidence="5">
    <location>
        <begin position="1"/>
        <end position="19"/>
    </location>
</feature>
<organism evidence="6 7">
    <name type="scientific">Oceanispirochaeta crateris</name>
    <dbReference type="NCBI Taxonomy" id="2518645"/>
    <lineage>
        <taxon>Bacteria</taxon>
        <taxon>Pseudomonadati</taxon>
        <taxon>Spirochaetota</taxon>
        <taxon>Spirochaetia</taxon>
        <taxon>Spirochaetales</taxon>
        <taxon>Spirochaetaceae</taxon>
        <taxon>Oceanispirochaeta</taxon>
    </lineage>
</organism>
<reference evidence="6 7" key="1">
    <citation type="submission" date="2019-02" db="EMBL/GenBank/DDBJ databases">
        <title>Complete Genome Sequence and Methylome Analysis of free living Spirochaetas.</title>
        <authorList>
            <person name="Fomenkov A."/>
            <person name="Dubinina G."/>
            <person name="Leshcheva N."/>
            <person name="Mikheeva N."/>
            <person name="Grabovich M."/>
            <person name="Vincze T."/>
            <person name="Roberts R.J."/>
        </authorList>
    </citation>
    <scope>NUCLEOTIDE SEQUENCE [LARGE SCALE GENOMIC DNA]</scope>
    <source>
        <strain evidence="6 7">K2</strain>
    </source>
</reference>
<proteinExistence type="inferred from homology"/>
<keyword evidence="4 5" id="KW-0732">Signal</keyword>